<comment type="catalytic activity">
    <reaction evidence="10">
        <text>tRNA(Leu) + L-leucine + ATP = L-leucyl-tRNA(Leu) + AMP + diphosphate</text>
        <dbReference type="Rhea" id="RHEA:11688"/>
        <dbReference type="Rhea" id="RHEA-COMP:9613"/>
        <dbReference type="Rhea" id="RHEA-COMP:9622"/>
        <dbReference type="ChEBI" id="CHEBI:30616"/>
        <dbReference type="ChEBI" id="CHEBI:33019"/>
        <dbReference type="ChEBI" id="CHEBI:57427"/>
        <dbReference type="ChEBI" id="CHEBI:78442"/>
        <dbReference type="ChEBI" id="CHEBI:78494"/>
        <dbReference type="ChEBI" id="CHEBI:456215"/>
        <dbReference type="EC" id="6.1.1.4"/>
    </reaction>
</comment>
<keyword evidence="6 11" id="KW-0067">ATP-binding</keyword>
<keyword evidence="4 11" id="KW-0436">Ligase</keyword>
<dbReference type="AlphaFoldDB" id="A0A1B6LKZ8"/>
<dbReference type="GO" id="GO:0005759">
    <property type="term" value="C:mitochondrial matrix"/>
    <property type="evidence" value="ECO:0007669"/>
    <property type="project" value="UniProtKB-SubCell"/>
</dbReference>
<dbReference type="EMBL" id="GEBQ01015634">
    <property type="protein sequence ID" value="JAT24343.1"/>
    <property type="molecule type" value="Transcribed_RNA"/>
</dbReference>
<comment type="subcellular location">
    <subcellularLocation>
        <location evidence="1">Mitochondrion matrix</location>
    </subcellularLocation>
</comment>
<evidence type="ECO:0000256" key="7">
    <source>
        <dbReference type="ARBA" id="ARBA00022917"/>
    </source>
</evidence>
<dbReference type="CDD" id="cd00812">
    <property type="entry name" value="LeuRS_core"/>
    <property type="match status" value="1"/>
</dbReference>
<dbReference type="FunFam" id="3.40.50.620:FF:000003">
    <property type="entry name" value="Leucine--tRNA ligase"/>
    <property type="match status" value="1"/>
</dbReference>
<name>A0A1B6LKZ8_9HEMI</name>
<evidence type="ECO:0000256" key="11">
    <source>
        <dbReference type="RuleBase" id="RU363035"/>
    </source>
</evidence>
<keyword evidence="7 11" id="KW-0648">Protein biosynthesis</keyword>
<dbReference type="Gene3D" id="3.40.50.620">
    <property type="entry name" value="HUPs"/>
    <property type="match status" value="2"/>
</dbReference>
<dbReference type="InterPro" id="IPR014729">
    <property type="entry name" value="Rossmann-like_a/b/a_fold"/>
</dbReference>
<feature type="domain" description="Aminoacyl-tRNA synthetase class Ia" evidence="12">
    <location>
        <begin position="60"/>
        <end position="251"/>
    </location>
</feature>
<reference evidence="14" key="1">
    <citation type="submission" date="2015-11" db="EMBL/GenBank/DDBJ databases">
        <title>De novo transcriptome assembly of four potential Pierce s Disease insect vectors from Arizona vineyards.</title>
        <authorList>
            <person name="Tassone E.E."/>
        </authorList>
    </citation>
    <scope>NUCLEOTIDE SEQUENCE</scope>
</reference>
<dbReference type="InterPro" id="IPR013155">
    <property type="entry name" value="M/V/L/I-tRNA-synth_anticd-bd"/>
</dbReference>
<dbReference type="Pfam" id="PF08264">
    <property type="entry name" value="Anticodon_1"/>
    <property type="match status" value="1"/>
</dbReference>
<keyword evidence="5 11" id="KW-0547">Nucleotide-binding</keyword>
<evidence type="ECO:0000256" key="10">
    <source>
        <dbReference type="ARBA" id="ARBA00047469"/>
    </source>
</evidence>
<evidence type="ECO:0000256" key="2">
    <source>
        <dbReference type="ARBA" id="ARBA00005594"/>
    </source>
</evidence>
<feature type="domain" description="Aminoacyl-tRNA synthetase class Ia" evidence="12">
    <location>
        <begin position="404"/>
        <end position="561"/>
    </location>
</feature>
<sequence length="883" mass="100497">MMKIKSLKTLVSFNGGNNKIISLWELPVISGITRCFHQQNDTGLNTWEEELTQATKLKIEEYWKDKLQYPEFDSDKEDSKFYVLSMFPYPSGNLHMGHIRVYSISDTLARFYRMSGKNVLHPMGWDAFGLPAENAAIERGLSSEVWTNKNISTMREQLKRLGCTFDWSREMATCHRDYYKFTQMIFLKMYKQGLVYQKKALVNWDPVDQTVLADEQVDDAGCSWRSGAKVEKKILKQWFIRTTSFSKALYDGLDRKDLEDWKDIIDMQKGWIGNCDGVSFEFPLHDGEGEVTLWTDYPELLPRAKFVAFSPGSVFDIEHEGDGNRKLDVSVRNTLTGELLPVYITDELPFHEGSEARIGIPDVHECDLTFAQQVGIRLDNTGQDKKLDREASIKEIKGRVTSSKIRDWLISRQRHWGTPIPMVHCSECGVQPVPLDQLPVNLPSAKTVPEKGVRLSCPEEWISTTCPNCGGPARRDRDTMDTFVDSSWYYLRYLDPHNQQEPFSTTTAAKLMPVDIYIGGKEHAVLHLYYARFMSYFLHSVGWLPDPEPFKRLLVQGMVMGRTYRVQATGKYIPASEVDSSGKKAVEKSSGQTVVESWDKMSKSKHNGVDPSQMFAEYGIDSTRLLMMGSVAPTSQRNWDDATFAGVLNWQRKLWLTVQEFRTARSAAGTLRVPEDLAAAEASLRDSRNYHLRGISISYRVSHQFNRVISKMQGLTGNLRRFGPEYKAHCVEFERALAMQVVALAPLAPHFSAELWAGLATSAGLKTAAEFDWSRSAHLQAWPRLDSDYKRDFTCSVNTAVKDTLKISEEQLNKMTESSAAELALSSPQVRLYTDQSPVLQVNLKLYPGLCAAVDLSVDHTKLRFDKEHYNKRKQARKKAVNK</sequence>
<gene>
    <name evidence="14" type="ORF">g.3994</name>
</gene>
<dbReference type="PROSITE" id="PS00178">
    <property type="entry name" value="AA_TRNA_LIGASE_I"/>
    <property type="match status" value="1"/>
</dbReference>
<dbReference type="PRINTS" id="PR00985">
    <property type="entry name" value="TRNASYNTHLEU"/>
</dbReference>
<dbReference type="GO" id="GO:0004823">
    <property type="term" value="F:leucine-tRNA ligase activity"/>
    <property type="evidence" value="ECO:0007669"/>
    <property type="project" value="UniProtKB-EC"/>
</dbReference>
<dbReference type="GO" id="GO:0002161">
    <property type="term" value="F:aminoacyl-tRNA deacylase activity"/>
    <property type="evidence" value="ECO:0007669"/>
    <property type="project" value="InterPro"/>
</dbReference>
<evidence type="ECO:0000256" key="4">
    <source>
        <dbReference type="ARBA" id="ARBA00022598"/>
    </source>
</evidence>
<organism evidence="14">
    <name type="scientific">Graphocephala atropunctata</name>
    <dbReference type="NCBI Taxonomy" id="36148"/>
    <lineage>
        <taxon>Eukaryota</taxon>
        <taxon>Metazoa</taxon>
        <taxon>Ecdysozoa</taxon>
        <taxon>Arthropoda</taxon>
        <taxon>Hexapoda</taxon>
        <taxon>Insecta</taxon>
        <taxon>Pterygota</taxon>
        <taxon>Neoptera</taxon>
        <taxon>Paraneoptera</taxon>
        <taxon>Hemiptera</taxon>
        <taxon>Auchenorrhyncha</taxon>
        <taxon>Membracoidea</taxon>
        <taxon>Cicadellidae</taxon>
        <taxon>Cicadellinae</taxon>
        <taxon>Cicadellini</taxon>
        <taxon>Graphocephala</taxon>
    </lineage>
</organism>
<dbReference type="InterPro" id="IPR002302">
    <property type="entry name" value="Leu-tRNA-ligase"/>
</dbReference>
<dbReference type="InterPro" id="IPR002300">
    <property type="entry name" value="aa-tRNA-synth_Ia"/>
</dbReference>
<dbReference type="EC" id="6.1.1.4" evidence="3"/>
<evidence type="ECO:0000256" key="3">
    <source>
        <dbReference type="ARBA" id="ARBA00013164"/>
    </source>
</evidence>
<dbReference type="Gene3D" id="1.10.730.10">
    <property type="entry name" value="Isoleucyl-tRNA Synthetase, Domain 1"/>
    <property type="match status" value="1"/>
</dbReference>
<keyword evidence="8 11" id="KW-0030">Aminoacyl-tRNA synthetase</keyword>
<evidence type="ECO:0000256" key="5">
    <source>
        <dbReference type="ARBA" id="ARBA00022741"/>
    </source>
</evidence>
<dbReference type="SUPFAM" id="SSF50677">
    <property type="entry name" value="ValRS/IleRS/LeuRS editing domain"/>
    <property type="match status" value="1"/>
</dbReference>
<evidence type="ECO:0000256" key="9">
    <source>
        <dbReference type="ARBA" id="ARBA00030520"/>
    </source>
</evidence>
<protein>
    <recommendedName>
        <fullName evidence="3">leucine--tRNA ligase</fullName>
        <ecNumber evidence="3">6.1.1.4</ecNumber>
    </recommendedName>
    <alternativeName>
        <fullName evidence="9">Leucyl-tRNA synthetase</fullName>
    </alternativeName>
</protein>
<dbReference type="SUPFAM" id="SSF47323">
    <property type="entry name" value="Anticodon-binding domain of a subclass of class I aminoacyl-tRNA synthetases"/>
    <property type="match status" value="1"/>
</dbReference>
<evidence type="ECO:0000313" key="14">
    <source>
        <dbReference type="EMBL" id="JAT24343.1"/>
    </source>
</evidence>
<dbReference type="Pfam" id="PF00133">
    <property type="entry name" value="tRNA-synt_1"/>
    <property type="match status" value="2"/>
</dbReference>
<dbReference type="PANTHER" id="PTHR43740">
    <property type="entry name" value="LEUCYL-TRNA SYNTHETASE"/>
    <property type="match status" value="1"/>
</dbReference>
<evidence type="ECO:0000256" key="8">
    <source>
        <dbReference type="ARBA" id="ARBA00023146"/>
    </source>
</evidence>
<evidence type="ECO:0000259" key="13">
    <source>
        <dbReference type="Pfam" id="PF08264"/>
    </source>
</evidence>
<feature type="domain" description="Methionyl/Valyl/Leucyl/Isoleucyl-tRNA synthetase anticodon-binding" evidence="13">
    <location>
        <begin position="735"/>
        <end position="811"/>
    </location>
</feature>
<dbReference type="GO" id="GO:0032543">
    <property type="term" value="P:mitochondrial translation"/>
    <property type="evidence" value="ECO:0007669"/>
    <property type="project" value="TreeGrafter"/>
</dbReference>
<evidence type="ECO:0000256" key="6">
    <source>
        <dbReference type="ARBA" id="ARBA00022840"/>
    </source>
</evidence>
<proteinExistence type="inferred from homology"/>
<dbReference type="GO" id="GO:0005524">
    <property type="term" value="F:ATP binding"/>
    <property type="evidence" value="ECO:0007669"/>
    <property type="project" value="UniProtKB-KW"/>
</dbReference>
<dbReference type="InterPro" id="IPR009080">
    <property type="entry name" value="tRNAsynth_Ia_anticodon-bd"/>
</dbReference>
<dbReference type="InterPro" id="IPR009008">
    <property type="entry name" value="Val/Leu/Ile-tRNA-synth_edit"/>
</dbReference>
<dbReference type="PANTHER" id="PTHR43740:SF2">
    <property type="entry name" value="LEUCINE--TRNA LIGASE, MITOCHONDRIAL"/>
    <property type="match status" value="1"/>
</dbReference>
<accession>A0A1B6LKZ8</accession>
<dbReference type="InterPro" id="IPR001412">
    <property type="entry name" value="aa-tRNA-synth_I_CS"/>
</dbReference>
<dbReference type="FunFam" id="1.10.730.10:FF:000002">
    <property type="entry name" value="Leucine--tRNA ligase"/>
    <property type="match status" value="1"/>
</dbReference>
<dbReference type="GO" id="GO:0006429">
    <property type="term" value="P:leucyl-tRNA aminoacylation"/>
    <property type="evidence" value="ECO:0007669"/>
    <property type="project" value="InterPro"/>
</dbReference>
<dbReference type="FunFam" id="3.40.50.620:FF:000100">
    <property type="entry name" value="probable leucine--tRNA ligase, mitochondrial"/>
    <property type="match status" value="1"/>
</dbReference>
<dbReference type="SUPFAM" id="SSF52374">
    <property type="entry name" value="Nucleotidylyl transferase"/>
    <property type="match status" value="1"/>
</dbReference>
<evidence type="ECO:0000256" key="1">
    <source>
        <dbReference type="ARBA" id="ARBA00004305"/>
    </source>
</evidence>
<evidence type="ECO:0000259" key="12">
    <source>
        <dbReference type="Pfam" id="PF00133"/>
    </source>
</evidence>
<comment type="similarity">
    <text evidence="2 11">Belongs to the class-I aminoacyl-tRNA synthetase family.</text>
</comment>